<dbReference type="Proteomes" id="UP000199092">
    <property type="component" value="Chromosome I"/>
</dbReference>
<dbReference type="InterPro" id="IPR043519">
    <property type="entry name" value="NT_sf"/>
</dbReference>
<dbReference type="AlphaFoldDB" id="A0A1H1YP74"/>
<dbReference type="Pfam" id="PF10335">
    <property type="entry name" value="DUF294_C"/>
    <property type="match status" value="1"/>
</dbReference>
<feature type="domain" description="CBS" evidence="3">
    <location>
        <begin position="219"/>
        <end position="276"/>
    </location>
</feature>
<gene>
    <name evidence="4" type="ORF">SAMN04488543_3377</name>
</gene>
<dbReference type="RefSeq" id="WP_091414266.1">
    <property type="nucleotide sequence ID" value="NZ_LT629749.1"/>
</dbReference>
<keyword evidence="5" id="KW-1185">Reference proteome</keyword>
<evidence type="ECO:0000256" key="1">
    <source>
        <dbReference type="ARBA" id="ARBA00022737"/>
    </source>
</evidence>
<keyword evidence="2" id="KW-0129">CBS domain</keyword>
<reference evidence="4 5" key="1">
    <citation type="submission" date="2016-10" db="EMBL/GenBank/DDBJ databases">
        <authorList>
            <person name="de Groot N.N."/>
        </authorList>
    </citation>
    <scope>NUCLEOTIDE SEQUENCE [LARGE SCALE GENOMIC DNA]</scope>
    <source>
        <strain evidence="4 5">DSM 21741</strain>
    </source>
</reference>
<dbReference type="InterPro" id="IPR014710">
    <property type="entry name" value="RmlC-like_jellyroll"/>
</dbReference>
<evidence type="ECO:0000313" key="5">
    <source>
        <dbReference type="Proteomes" id="UP000199092"/>
    </source>
</evidence>
<organism evidence="4 5">
    <name type="scientific">Friedmanniella luteola</name>
    <dbReference type="NCBI Taxonomy" id="546871"/>
    <lineage>
        <taxon>Bacteria</taxon>
        <taxon>Bacillati</taxon>
        <taxon>Actinomycetota</taxon>
        <taxon>Actinomycetes</taxon>
        <taxon>Propionibacteriales</taxon>
        <taxon>Nocardioidaceae</taxon>
        <taxon>Friedmanniella</taxon>
    </lineage>
</organism>
<dbReference type="InterPro" id="IPR046342">
    <property type="entry name" value="CBS_dom_sf"/>
</dbReference>
<dbReference type="OrthoDB" id="9789996at2"/>
<dbReference type="CDD" id="cd05401">
    <property type="entry name" value="NT_GlnE_GlnD_like"/>
    <property type="match status" value="1"/>
</dbReference>
<proteinExistence type="predicted"/>
<evidence type="ECO:0000256" key="2">
    <source>
        <dbReference type="PROSITE-ProRule" id="PRU00703"/>
    </source>
</evidence>
<dbReference type="Gene3D" id="3.10.580.10">
    <property type="entry name" value="CBS-domain"/>
    <property type="match status" value="1"/>
</dbReference>
<dbReference type="Gene3D" id="2.60.120.10">
    <property type="entry name" value="Jelly Rolls"/>
    <property type="match status" value="1"/>
</dbReference>
<dbReference type="SUPFAM" id="SSF54631">
    <property type="entry name" value="CBS-domain pair"/>
    <property type="match status" value="1"/>
</dbReference>
<dbReference type="InterPro" id="IPR000644">
    <property type="entry name" value="CBS_dom"/>
</dbReference>
<protein>
    <submittedName>
        <fullName evidence="4">CBS domain-containing protein</fullName>
    </submittedName>
</protein>
<dbReference type="PROSITE" id="PS51371">
    <property type="entry name" value="CBS"/>
    <property type="match status" value="1"/>
</dbReference>
<dbReference type="InterPro" id="IPR051462">
    <property type="entry name" value="CBS_domain-containing"/>
</dbReference>
<dbReference type="InterPro" id="IPR000595">
    <property type="entry name" value="cNMP-bd_dom"/>
</dbReference>
<dbReference type="PANTHER" id="PTHR48108">
    <property type="entry name" value="CBS DOMAIN-CONTAINING PROTEIN CBSX2, CHLOROPLASTIC"/>
    <property type="match status" value="1"/>
</dbReference>
<dbReference type="GO" id="GO:0008773">
    <property type="term" value="F:[protein-PII] uridylyltransferase activity"/>
    <property type="evidence" value="ECO:0007669"/>
    <property type="project" value="InterPro"/>
</dbReference>
<dbReference type="Gene3D" id="3.30.460.10">
    <property type="entry name" value="Beta Polymerase, domain 2"/>
    <property type="match status" value="1"/>
</dbReference>
<dbReference type="PANTHER" id="PTHR48108:SF34">
    <property type="entry name" value="CBS DOMAIN-CONTAINING PROTEIN YHCV"/>
    <property type="match status" value="1"/>
</dbReference>
<dbReference type="Pfam" id="PF00571">
    <property type="entry name" value="CBS"/>
    <property type="match status" value="2"/>
</dbReference>
<dbReference type="InterPro" id="IPR018821">
    <property type="entry name" value="DUF294_put_nucleoTrafse_sb-bd"/>
</dbReference>
<dbReference type="InterPro" id="IPR005105">
    <property type="entry name" value="GlnD_Uridyltrans_N"/>
</dbReference>
<dbReference type="SUPFAM" id="SSF81301">
    <property type="entry name" value="Nucleotidyltransferase"/>
    <property type="match status" value="1"/>
</dbReference>
<name>A0A1H1YP74_9ACTN</name>
<dbReference type="SUPFAM" id="SSF51206">
    <property type="entry name" value="cAMP-binding domain-like"/>
    <property type="match status" value="1"/>
</dbReference>
<dbReference type="STRING" id="546871.SAMN04488543_3377"/>
<dbReference type="InterPro" id="IPR018490">
    <property type="entry name" value="cNMP-bd_dom_sf"/>
</dbReference>
<dbReference type="CDD" id="cd00038">
    <property type="entry name" value="CAP_ED"/>
    <property type="match status" value="1"/>
</dbReference>
<sequence length="620" mass="65753">MATGTAEDLTALLAGYAPFDSLDPETLEAVAAAASIGRFARGELVHDAFTDPTWEVFLVIAGRVELWNDADALTGPADEVLGPGGVFGFSSMLTERAVGPRAVATSDATVARIPGSTVAPAFASRTGARFLAEQVSSAGRPAAAAPAYSTVDDLIVRPPVVVDPTTTVAETARLMSEADAGYAAVRDGHGGYGLITDALLRRRVLVEGRSDATPAGEVMDPGTPTAVLGDSAAEALILMLDREADYLLVTDRAGVLRGVVSPRDFTVSPTTAGVSVHEQLRRAASTEQLEVRARTIPGVLADLLNRGLASGRVVAVHSALLDAVVRRALTLVMAEHPDLSVDAFTWLSLGSHGRREAVLSSDVDSAVAFDDATDPAQLERYRAAFAEVGRVLARAGINGDEHGANAERPPFARTHSAWRQAAQGWLARPAEDQGAVMTSLLVDARPIHGDPGLPAAAAVFADLRRHPGTMRLLLQESLSRRAKQPPARLLSRRSGRFDVKDHAVLPIVNLARWASLSVGSAALSTPERLRAASGSAMLPQAQGDTLVEVFEVLQRLRLRYQVRQHQRGVAPTDVLRMDQVSPLDRSVIAQAVREVASVQRRMDNVAQYVPVEGWASPPPP</sequence>
<dbReference type="SMART" id="SM00116">
    <property type="entry name" value="CBS"/>
    <property type="match status" value="2"/>
</dbReference>
<keyword evidence="1" id="KW-0677">Repeat</keyword>
<evidence type="ECO:0000259" key="3">
    <source>
        <dbReference type="PROSITE" id="PS51371"/>
    </source>
</evidence>
<accession>A0A1H1YP74</accession>
<dbReference type="EMBL" id="LT629749">
    <property type="protein sequence ID" value="SDT23049.1"/>
    <property type="molecule type" value="Genomic_DNA"/>
</dbReference>
<dbReference type="Pfam" id="PF03445">
    <property type="entry name" value="DUF294"/>
    <property type="match status" value="1"/>
</dbReference>
<evidence type="ECO:0000313" key="4">
    <source>
        <dbReference type="EMBL" id="SDT23049.1"/>
    </source>
</evidence>